<dbReference type="InterPro" id="IPR001878">
    <property type="entry name" value="Znf_CCHC"/>
</dbReference>
<keyword evidence="1" id="KW-0479">Metal-binding</keyword>
<reference evidence="4" key="1">
    <citation type="submission" date="2019-05" db="EMBL/GenBank/DDBJ databases">
        <title>The de novo reference genome and transcriptome assemblies of the wild tomato species Solanum chilense.</title>
        <authorList>
            <person name="Stam R."/>
            <person name="Nosenko T."/>
            <person name="Hoerger A.C."/>
            <person name="Stephan W."/>
            <person name="Seidel M.A."/>
            <person name="Kuhn J.M.M."/>
            <person name="Haberer G."/>
            <person name="Tellier A."/>
        </authorList>
    </citation>
    <scope>NUCLEOTIDE SEQUENCE</scope>
    <source>
        <tissue evidence="4">Mature leaves</tissue>
    </source>
</reference>
<keyword evidence="1" id="KW-0863">Zinc-finger</keyword>
<feature type="region of interest" description="Disordered" evidence="2">
    <location>
        <begin position="167"/>
        <end position="190"/>
    </location>
</feature>
<evidence type="ECO:0000256" key="2">
    <source>
        <dbReference type="SAM" id="MobiDB-lite"/>
    </source>
</evidence>
<evidence type="ECO:0000256" key="1">
    <source>
        <dbReference type="PROSITE-ProRule" id="PRU00047"/>
    </source>
</evidence>
<evidence type="ECO:0000259" key="3">
    <source>
        <dbReference type="PROSITE" id="PS50158"/>
    </source>
</evidence>
<evidence type="ECO:0000313" key="4">
    <source>
        <dbReference type="EMBL" id="TMX02319.1"/>
    </source>
</evidence>
<proteinExistence type="predicted"/>
<dbReference type="PROSITE" id="PS50158">
    <property type="entry name" value="ZF_CCHC"/>
    <property type="match status" value="1"/>
</dbReference>
<dbReference type="GO" id="GO:0008270">
    <property type="term" value="F:zinc ion binding"/>
    <property type="evidence" value="ECO:0007669"/>
    <property type="project" value="UniProtKB-KW"/>
</dbReference>
<sequence length="267" mass="30085">MQQAQVVPPQNISIFLWISSIVAARSHDFARMNPPEFLLSHTYEDPLNFMDEIKKMFEVMHVTGNDQVELKSYQLKDVAHIWYTHWKDNRGANVAPITWDCFSETFLDRYDQKGREPDSKSQGSVLGTKTYPNCPRFRKNHPGECLAGKEGCFGCGQSCHRLRDCPSRQGQRGGNGRAQSIISAAPGSRPNEPILEWKGSSLAPMGRFISYVKARKTISKGYLYNQVRVKDSSLEIPTLESVPEVCEVPKVCPEDLLGVPPERAIDL</sequence>
<feature type="domain" description="CCHC-type" evidence="3">
    <location>
        <begin position="152"/>
        <end position="167"/>
    </location>
</feature>
<accession>A0A6N2C6V5</accession>
<dbReference type="AlphaFoldDB" id="A0A6N2C6V5"/>
<name>A0A6N2C6V5_SOLCI</name>
<dbReference type="GO" id="GO:0003676">
    <property type="term" value="F:nucleic acid binding"/>
    <property type="evidence" value="ECO:0007669"/>
    <property type="project" value="InterPro"/>
</dbReference>
<protein>
    <recommendedName>
        <fullName evidence="3">CCHC-type domain-containing protein</fullName>
    </recommendedName>
</protein>
<comment type="caution">
    <text evidence="4">The sequence shown here is derived from an EMBL/GenBank/DDBJ whole genome shotgun (WGS) entry which is preliminary data.</text>
</comment>
<organism evidence="4">
    <name type="scientific">Solanum chilense</name>
    <name type="common">Tomato</name>
    <name type="synonym">Lycopersicon chilense</name>
    <dbReference type="NCBI Taxonomy" id="4083"/>
    <lineage>
        <taxon>Eukaryota</taxon>
        <taxon>Viridiplantae</taxon>
        <taxon>Streptophyta</taxon>
        <taxon>Embryophyta</taxon>
        <taxon>Tracheophyta</taxon>
        <taxon>Spermatophyta</taxon>
        <taxon>Magnoliopsida</taxon>
        <taxon>eudicotyledons</taxon>
        <taxon>Gunneridae</taxon>
        <taxon>Pentapetalae</taxon>
        <taxon>asterids</taxon>
        <taxon>lamiids</taxon>
        <taxon>Solanales</taxon>
        <taxon>Solanaceae</taxon>
        <taxon>Solanoideae</taxon>
        <taxon>Solaneae</taxon>
        <taxon>Solanum</taxon>
        <taxon>Solanum subgen. Lycopersicon</taxon>
    </lineage>
</organism>
<dbReference type="EMBL" id="RXGB01000685">
    <property type="protein sequence ID" value="TMX02319.1"/>
    <property type="molecule type" value="Genomic_DNA"/>
</dbReference>
<gene>
    <name evidence="4" type="ORF">EJD97_022042</name>
</gene>
<keyword evidence="1" id="KW-0862">Zinc</keyword>